<accession>A0A3M4KUI0</accession>
<comment type="caution">
    <text evidence="1">The sequence shown here is derived from an EMBL/GenBank/DDBJ whole genome shotgun (WGS) entry which is preliminary data.</text>
</comment>
<name>A0A3M4KUI0_PSESF</name>
<sequence length="53" mass="5472">MRATESGAHVTGARQDALAATDASWLNEVKKGAPDVSSRTVSLPRSALYTGLG</sequence>
<organism evidence="1 2">
    <name type="scientific">Pseudomonas syringae pv. actinidiae</name>
    <dbReference type="NCBI Taxonomy" id="103796"/>
    <lineage>
        <taxon>Bacteria</taxon>
        <taxon>Pseudomonadati</taxon>
        <taxon>Pseudomonadota</taxon>
        <taxon>Gammaproteobacteria</taxon>
        <taxon>Pseudomonadales</taxon>
        <taxon>Pseudomonadaceae</taxon>
        <taxon>Pseudomonas</taxon>
        <taxon>Pseudomonas syringae</taxon>
    </lineage>
</organism>
<dbReference type="Proteomes" id="UP000273140">
    <property type="component" value="Unassembled WGS sequence"/>
</dbReference>
<proteinExistence type="predicted"/>
<protein>
    <submittedName>
        <fullName evidence="1">Uncharacterized protein</fullName>
    </submittedName>
</protein>
<evidence type="ECO:0000313" key="2">
    <source>
        <dbReference type="Proteomes" id="UP000273140"/>
    </source>
</evidence>
<reference evidence="1 2" key="1">
    <citation type="submission" date="2018-08" db="EMBL/GenBank/DDBJ databases">
        <title>Recombination of ecologically and evolutionarily significant loci maintains genetic cohesion in the Pseudomonas syringae species complex.</title>
        <authorList>
            <person name="Dillon M."/>
            <person name="Thakur S."/>
            <person name="Almeida R.N.D."/>
            <person name="Weir B.S."/>
            <person name="Guttman D.S."/>
        </authorList>
    </citation>
    <scope>NUCLEOTIDE SEQUENCE [LARGE SCALE GENOMIC DNA]</scope>
    <source>
        <strain evidence="1 2">ICMP 19074</strain>
    </source>
</reference>
<dbReference type="EMBL" id="RBRB01000196">
    <property type="protein sequence ID" value="RMQ32744.1"/>
    <property type="molecule type" value="Genomic_DNA"/>
</dbReference>
<evidence type="ECO:0000313" key="1">
    <source>
        <dbReference type="EMBL" id="RMQ32744.1"/>
    </source>
</evidence>
<dbReference type="AlphaFoldDB" id="A0A3M4KUI0"/>
<gene>
    <name evidence="1" type="ORF">ALQ07_101124</name>
</gene>